<dbReference type="Proteomes" id="UP000537126">
    <property type="component" value="Unassembled WGS sequence"/>
</dbReference>
<dbReference type="AlphaFoldDB" id="A0A846MLX9"/>
<name>A0A846MLX9_9BACT</name>
<accession>A0A846MLX9</accession>
<proteinExistence type="predicted"/>
<reference evidence="1 2" key="1">
    <citation type="submission" date="2020-03" db="EMBL/GenBank/DDBJ databases">
        <title>Genomic Encyclopedia of Type Strains, Phase IV (KMG-IV): sequencing the most valuable type-strain genomes for metagenomic binning, comparative biology and taxonomic classification.</title>
        <authorList>
            <person name="Goeker M."/>
        </authorList>
    </citation>
    <scope>NUCLEOTIDE SEQUENCE [LARGE SCALE GENOMIC DNA]</scope>
    <source>
        <strain evidence="1 2">DSM 5718</strain>
    </source>
</reference>
<dbReference type="GO" id="GO:0015035">
    <property type="term" value="F:protein-disulfide reductase activity"/>
    <property type="evidence" value="ECO:0007669"/>
    <property type="project" value="InterPro"/>
</dbReference>
<dbReference type="Pfam" id="PF04134">
    <property type="entry name" value="DCC1-like"/>
    <property type="match status" value="1"/>
</dbReference>
<dbReference type="RefSeq" id="WP_166917863.1">
    <property type="nucleotide sequence ID" value="NZ_JAASRN010000001.1"/>
</dbReference>
<dbReference type="PANTHER" id="PTHR33639:SF2">
    <property type="entry name" value="DUF393 DOMAIN-CONTAINING PROTEIN"/>
    <property type="match status" value="1"/>
</dbReference>
<dbReference type="InterPro" id="IPR007263">
    <property type="entry name" value="DCC1-like"/>
</dbReference>
<comment type="caution">
    <text evidence="1">The sequence shown here is derived from an EMBL/GenBank/DDBJ whole genome shotgun (WGS) entry which is preliminary data.</text>
</comment>
<sequence length="162" mass="18846">MDTPVTIKQQLAPLWQANKRLVLFDGVCNFCNGSVNFIIRHDKQRRYLFVPLQEPLGKTLLAAYQLPEDYLDSLILLSNDRAYSHSTAALRIGEGLGGWWKGLRLLRMIPAFLRDAVYKIIAKNRYRWFGKKESCMLPSADVRERFLLHPDDLKRFKYSASR</sequence>
<dbReference type="EMBL" id="JAASRN010000001">
    <property type="protein sequence ID" value="NIK72536.1"/>
    <property type="molecule type" value="Genomic_DNA"/>
</dbReference>
<dbReference type="InterPro" id="IPR052927">
    <property type="entry name" value="DCC_oxidoreductase"/>
</dbReference>
<organism evidence="1 2">
    <name type="scientific">Thermonema lapsum</name>
    <dbReference type="NCBI Taxonomy" id="28195"/>
    <lineage>
        <taxon>Bacteria</taxon>
        <taxon>Pseudomonadati</taxon>
        <taxon>Bacteroidota</taxon>
        <taxon>Cytophagia</taxon>
        <taxon>Cytophagales</taxon>
        <taxon>Thermonemataceae</taxon>
        <taxon>Thermonema</taxon>
    </lineage>
</organism>
<dbReference type="PANTHER" id="PTHR33639">
    <property type="entry name" value="THIOL-DISULFIDE OXIDOREDUCTASE DCC"/>
    <property type="match status" value="1"/>
</dbReference>
<evidence type="ECO:0000313" key="1">
    <source>
        <dbReference type="EMBL" id="NIK72536.1"/>
    </source>
</evidence>
<protein>
    <submittedName>
        <fullName evidence="1">Putative DCC family thiol-disulfide oxidoreductase YuxK</fullName>
    </submittedName>
</protein>
<keyword evidence="2" id="KW-1185">Reference proteome</keyword>
<evidence type="ECO:0000313" key="2">
    <source>
        <dbReference type="Proteomes" id="UP000537126"/>
    </source>
</evidence>
<gene>
    <name evidence="1" type="ORF">FHS56_000022</name>
</gene>